<evidence type="ECO:0000313" key="3">
    <source>
        <dbReference type="Proteomes" id="UP000243579"/>
    </source>
</evidence>
<dbReference type="AlphaFoldDB" id="A0A1V9YJA9"/>
<name>A0A1V9YJA9_ACHHY</name>
<reference evidence="2 3" key="1">
    <citation type="journal article" date="2014" name="Genome Biol. Evol.">
        <title>The secreted proteins of Achlya hypogyna and Thraustotheca clavata identify the ancestral oomycete secretome and reveal gene acquisitions by horizontal gene transfer.</title>
        <authorList>
            <person name="Misner I."/>
            <person name="Blouin N."/>
            <person name="Leonard G."/>
            <person name="Richards T.A."/>
            <person name="Lane C.E."/>
        </authorList>
    </citation>
    <scope>NUCLEOTIDE SEQUENCE [LARGE SCALE GENOMIC DNA]</scope>
    <source>
        <strain evidence="2 3">ATCC 48635</strain>
    </source>
</reference>
<dbReference type="OrthoDB" id="78439at2759"/>
<comment type="caution">
    <text evidence="2">The sequence shown here is derived from an EMBL/GenBank/DDBJ whole genome shotgun (WGS) entry which is preliminary data.</text>
</comment>
<dbReference type="InterPro" id="IPR036691">
    <property type="entry name" value="Endo/exonu/phosph_ase_sf"/>
</dbReference>
<keyword evidence="3" id="KW-1185">Reference proteome</keyword>
<dbReference type="EMBL" id="JNBR01001597">
    <property type="protein sequence ID" value="OQR85767.1"/>
    <property type="molecule type" value="Genomic_DNA"/>
</dbReference>
<dbReference type="SUPFAM" id="SSF56219">
    <property type="entry name" value="DNase I-like"/>
    <property type="match status" value="1"/>
</dbReference>
<proteinExistence type="predicted"/>
<dbReference type="Proteomes" id="UP000243579">
    <property type="component" value="Unassembled WGS sequence"/>
</dbReference>
<evidence type="ECO:0000256" key="1">
    <source>
        <dbReference type="SAM" id="MobiDB-lite"/>
    </source>
</evidence>
<sequence length="281" mass="30824">MVQLPASPTNFSLPDFSLLSCNTNGVSSRDSGYATVDSVLSKHTVCALQETAYLQQHHYGKWRASSPTETPRRSNGVAFVIDDNFPGFGELSHLAHLDVPAAYYMVVHTKWEASDVYLHNVYAPCRAEQRPDFFSHLPRAFPDNNATSQQPQQERGHTEFMKWLAAPDVLNPWRLHHPTERLFSGPHSTNRLDYILLSPVLGLHCYADSGYPYRTPSSTASGFMPNALATRCAAEAARVGGIASLPDTAETHRPQGGATVGSPPPGGNVAGPQKRRWASWA</sequence>
<accession>A0A1V9YJA9</accession>
<evidence type="ECO:0000313" key="2">
    <source>
        <dbReference type="EMBL" id="OQR85767.1"/>
    </source>
</evidence>
<protein>
    <submittedName>
        <fullName evidence="2">Uncharacterized protein</fullName>
    </submittedName>
</protein>
<organism evidence="2 3">
    <name type="scientific">Achlya hypogyna</name>
    <name type="common">Oomycete</name>
    <name type="synonym">Protoachlya hypogyna</name>
    <dbReference type="NCBI Taxonomy" id="1202772"/>
    <lineage>
        <taxon>Eukaryota</taxon>
        <taxon>Sar</taxon>
        <taxon>Stramenopiles</taxon>
        <taxon>Oomycota</taxon>
        <taxon>Saprolegniomycetes</taxon>
        <taxon>Saprolegniales</taxon>
        <taxon>Achlyaceae</taxon>
        <taxon>Achlya</taxon>
    </lineage>
</organism>
<gene>
    <name evidence="2" type="ORF">ACHHYP_11416</name>
</gene>
<feature type="region of interest" description="Disordered" evidence="1">
    <location>
        <begin position="246"/>
        <end position="281"/>
    </location>
</feature>
<dbReference type="Gene3D" id="3.60.10.10">
    <property type="entry name" value="Endonuclease/exonuclease/phosphatase"/>
    <property type="match status" value="1"/>
</dbReference>